<feature type="compositionally biased region" description="Basic residues" evidence="1">
    <location>
        <begin position="202"/>
        <end position="223"/>
    </location>
</feature>
<organism evidence="2">
    <name type="scientific">viral metagenome</name>
    <dbReference type="NCBI Taxonomy" id="1070528"/>
    <lineage>
        <taxon>unclassified sequences</taxon>
        <taxon>metagenomes</taxon>
        <taxon>organismal metagenomes</taxon>
    </lineage>
</organism>
<dbReference type="AlphaFoldDB" id="A0A6C0EPJ2"/>
<accession>A0A6C0EPJ2</accession>
<evidence type="ECO:0000256" key="1">
    <source>
        <dbReference type="SAM" id="MobiDB-lite"/>
    </source>
</evidence>
<reference evidence="2" key="1">
    <citation type="journal article" date="2020" name="Nature">
        <title>Giant virus diversity and host interactions through global metagenomics.</title>
        <authorList>
            <person name="Schulz F."/>
            <person name="Roux S."/>
            <person name="Paez-Espino D."/>
            <person name="Jungbluth S."/>
            <person name="Walsh D.A."/>
            <person name="Denef V.J."/>
            <person name="McMahon K.D."/>
            <person name="Konstantinidis K.T."/>
            <person name="Eloe-Fadrosh E.A."/>
            <person name="Kyrpides N.C."/>
            <person name="Woyke T."/>
        </authorList>
    </citation>
    <scope>NUCLEOTIDE SEQUENCE</scope>
    <source>
        <strain evidence="2">GVMAG-M-3300009155-2</strain>
    </source>
</reference>
<name>A0A6C0EPJ2_9ZZZZ</name>
<sequence>MGKNLNRFGRKSKKLGGKHQKYYKMKGCSKTRKNYLGGKTNLALAYPSSSIPTVSNPFLAYTGKGGASCANEITSSNLAYTQNTNGANPAYPSTGPVSTGFNFLNPQTQKGGCGCGIQLGGNNNHRVGCKCSSCKLLSMAGGSYPNGLVGSHWTPSVSGWPGVDGISGDRNSYSLNTYSPNDVSRQMVNVGANPPFSIGGTKSRKSKNIYKKHNHKDNKKKSQKGGTLSNFLGQDLINLGRQIQFGVGSAYNGLAGYPSPVNPMPWKGQLNNAHTF</sequence>
<dbReference type="EMBL" id="MN738915">
    <property type="protein sequence ID" value="QHT31114.1"/>
    <property type="molecule type" value="Genomic_DNA"/>
</dbReference>
<evidence type="ECO:0000313" key="2">
    <source>
        <dbReference type="EMBL" id="QHT31114.1"/>
    </source>
</evidence>
<feature type="region of interest" description="Disordered" evidence="1">
    <location>
        <begin position="193"/>
        <end position="227"/>
    </location>
</feature>
<proteinExistence type="predicted"/>
<protein>
    <submittedName>
        <fullName evidence="2">Uncharacterized protein</fullName>
    </submittedName>
</protein>